<dbReference type="AlphaFoldDB" id="A0A345BYY2"/>
<sequence length="81" mass="9461">MDDFSRTECIYAIQLVYEELGKSTIDINTYDHFRSMVQESDIIASLFPDIDQIKEKCGSFEQAVQESKLPLFDKHYTTHHV</sequence>
<gene>
    <name evidence="1" type="ORF">DT065_09110</name>
</gene>
<evidence type="ECO:0000313" key="2">
    <source>
        <dbReference type="Proteomes" id="UP000252100"/>
    </source>
</evidence>
<dbReference type="EMBL" id="CP031092">
    <property type="protein sequence ID" value="AXF56163.1"/>
    <property type="molecule type" value="Genomic_DNA"/>
</dbReference>
<accession>A0A345BYY2</accession>
<proteinExistence type="predicted"/>
<name>A0A345BYY2_9BACI</name>
<dbReference type="OrthoDB" id="9858824at2"/>
<dbReference type="RefSeq" id="WP_114372701.1">
    <property type="nucleotide sequence ID" value="NZ_CP031092.1"/>
</dbReference>
<keyword evidence="2" id="KW-1185">Reference proteome</keyword>
<evidence type="ECO:0000313" key="1">
    <source>
        <dbReference type="EMBL" id="AXF56163.1"/>
    </source>
</evidence>
<reference evidence="1 2" key="1">
    <citation type="journal article" date="2018" name="J. Microbiol.">
        <title>Salicibibacter kimchii gen. nov., sp. nov., a moderately halophilic and alkalitolerant bacterium in the family Bacillaceae, isolated from kimchi.</title>
        <authorList>
            <person name="Jang J.Y."/>
            <person name="Oh Y.J."/>
            <person name="Lim S.K."/>
            <person name="Park H.K."/>
            <person name="Lee C."/>
            <person name="Kim J.Y."/>
            <person name="Lee M.A."/>
            <person name="Choi H.J."/>
        </authorList>
    </citation>
    <scope>NUCLEOTIDE SEQUENCE [LARGE SCALE GENOMIC DNA]</scope>
    <source>
        <strain evidence="1 2">NKC1-1</strain>
    </source>
</reference>
<protein>
    <submittedName>
        <fullName evidence="1">Uncharacterized protein</fullName>
    </submittedName>
</protein>
<dbReference type="Proteomes" id="UP000252100">
    <property type="component" value="Chromosome"/>
</dbReference>
<dbReference type="KEGG" id="rue:DT065_09110"/>
<organism evidence="1 2">
    <name type="scientific">Salicibibacter kimchii</name>
    <dbReference type="NCBI Taxonomy" id="2099786"/>
    <lineage>
        <taxon>Bacteria</taxon>
        <taxon>Bacillati</taxon>
        <taxon>Bacillota</taxon>
        <taxon>Bacilli</taxon>
        <taxon>Bacillales</taxon>
        <taxon>Bacillaceae</taxon>
        <taxon>Salicibibacter</taxon>
    </lineage>
</organism>